<feature type="chain" id="PRO_5046002714" evidence="1">
    <location>
        <begin position="21"/>
        <end position="662"/>
    </location>
</feature>
<dbReference type="Gene3D" id="3.10.620.30">
    <property type="match status" value="1"/>
</dbReference>
<evidence type="ECO:0000256" key="1">
    <source>
        <dbReference type="SAM" id="SignalP"/>
    </source>
</evidence>
<accession>A0ABU9NNF5</accession>
<comment type="caution">
    <text evidence="2">The sequence shown here is derived from an EMBL/GenBank/DDBJ whole genome shotgun (WGS) entry which is preliminary data.</text>
</comment>
<dbReference type="InterPro" id="IPR038765">
    <property type="entry name" value="Papain-like_cys_pep_sf"/>
</dbReference>
<dbReference type="Gene3D" id="2.60.40.3140">
    <property type="match status" value="1"/>
</dbReference>
<protein>
    <submittedName>
        <fullName evidence="2">DUF3857 domain-containing protein</fullName>
    </submittedName>
</protein>
<dbReference type="Gene3D" id="2.60.120.1130">
    <property type="match status" value="1"/>
</dbReference>
<organism evidence="2 3">
    <name type="scientific">Flavobacterium polysaccharolyticum</name>
    <dbReference type="NCBI Taxonomy" id="3133148"/>
    <lineage>
        <taxon>Bacteria</taxon>
        <taxon>Pseudomonadati</taxon>
        <taxon>Bacteroidota</taxon>
        <taxon>Flavobacteriia</taxon>
        <taxon>Flavobacteriales</taxon>
        <taxon>Flavobacteriaceae</taxon>
        <taxon>Flavobacterium</taxon>
    </lineage>
</organism>
<dbReference type="RefSeq" id="WP_342690955.1">
    <property type="nucleotide sequence ID" value="NZ_JBCGDP010000004.1"/>
</dbReference>
<dbReference type="SUPFAM" id="SSF54001">
    <property type="entry name" value="Cysteine proteinases"/>
    <property type="match status" value="1"/>
</dbReference>
<reference evidence="2 3" key="1">
    <citation type="submission" date="2024-03" db="EMBL/GenBank/DDBJ databases">
        <title>Two novel species of the genus Flavobacterium exhibiting potentially degradation of complex polysaccharides.</title>
        <authorList>
            <person name="Lian X."/>
        </authorList>
    </citation>
    <scope>NUCLEOTIDE SEQUENCE [LARGE SCALE GENOMIC DNA]</scope>
    <source>
        <strain evidence="2 3">N6</strain>
    </source>
</reference>
<sequence length="662" mass="76131">MIRKIVTLLFVLSFVINGKAQDFQLGKVTLEELQEKRHPKDSSASAAVLYKKARTFFTYTVKEGFIANHEIQYRIKIYKKEGLKWATFEVPYYVGYKEYIPDIVKFSEAYSYNLDQNKVLKTKLNNEGSFKEQINKNWKKATITFPDVKEGSVIEFKYIHKSENIFKFPDIELQYDIPVNSFVYKTQIPEVYIYKSILKGKQEVKTVYDVSSGANNYEDELGQSATLRYKQINTTFSAQDISAFYPEKFVDNHDNYKVAIQQELERIRYTDKPDKDYSVTWEGVAKTIYKEKEFGEELKLTDYFTPYLQQCLNGKSTGIEKMDAIFKHVQGRMNWDNKYGVYTDKGVKKAYESQTGNIAEINFILINMLNSAGIQANPVLVSTLDNGVPVFPGRTGFNYVIVSAFVDGKMYLLDASNKFTIPNIYPLSLINWSGRKVLSDGTSSEVSMTDVATSKNMYGINVKLDAKGVLEGTLRNQKTDFEALSFREKNAHLSDEAHIERLENQFNDLQIIDYALENAKTELSKPLVESYSFKIEHAFDRIGGKFFISPLLFFTTQKNPFIAEERKMPIYFGFPKQDKYVINLEIPEGYVVESLPSPLRIMAQDGIGSFTCNAQVVNQNIQIVITNEISKVLVDASLYPMLKDYYQKMIEKQNEKIVLRKA</sequence>
<name>A0ABU9NNF5_9FLAO</name>
<proteinExistence type="predicted"/>
<evidence type="ECO:0000313" key="2">
    <source>
        <dbReference type="EMBL" id="MEM0575886.1"/>
    </source>
</evidence>
<keyword evidence="3" id="KW-1185">Reference proteome</keyword>
<gene>
    <name evidence="2" type="ORF">WFZ86_05200</name>
</gene>
<dbReference type="EMBL" id="JBCGDP010000004">
    <property type="protein sequence ID" value="MEM0575886.1"/>
    <property type="molecule type" value="Genomic_DNA"/>
</dbReference>
<feature type="signal peptide" evidence="1">
    <location>
        <begin position="1"/>
        <end position="20"/>
    </location>
</feature>
<dbReference type="Proteomes" id="UP001468798">
    <property type="component" value="Unassembled WGS sequence"/>
</dbReference>
<keyword evidence="1" id="KW-0732">Signal</keyword>
<evidence type="ECO:0000313" key="3">
    <source>
        <dbReference type="Proteomes" id="UP001468798"/>
    </source>
</evidence>